<evidence type="ECO:0000313" key="3">
    <source>
        <dbReference type="Proteomes" id="UP001152320"/>
    </source>
</evidence>
<evidence type="ECO:0000256" key="1">
    <source>
        <dbReference type="SAM" id="MobiDB-lite"/>
    </source>
</evidence>
<dbReference type="OrthoDB" id="6783748at2759"/>
<sequence>MVSLITRDSSITKLTHPTSIKLTSSQTTTSKVPEIIINLGDVLVAANWDTARNCPEKEDEKPETSQLPHPQPQLQSNTGTGSDITILRSDIYNNISEDSKPKLKESSDTVATADGQTLTCMGCGNFSLKIACRQIEYKVWVAEIEAEGILGTDLLGDCNSVIHVGNRKVTLRELKGADQKIDEYSQSRVKVKLADNAVVPPNSKAIVRGMLEKRTQGSAIVEMLPKLPKKHDMLMARAVVDVSITAIPVRVFICPISLRHSKKEPFLQRVTQ</sequence>
<proteinExistence type="predicted"/>
<dbReference type="Proteomes" id="UP001152320">
    <property type="component" value="Chromosome 21"/>
</dbReference>
<evidence type="ECO:0000313" key="2">
    <source>
        <dbReference type="EMBL" id="KAJ8021451.1"/>
    </source>
</evidence>
<feature type="compositionally biased region" description="Basic and acidic residues" evidence="1">
    <location>
        <begin position="54"/>
        <end position="63"/>
    </location>
</feature>
<gene>
    <name evidence="2" type="ORF">HOLleu_38660</name>
</gene>
<organism evidence="2 3">
    <name type="scientific">Holothuria leucospilota</name>
    <name type="common">Black long sea cucumber</name>
    <name type="synonym">Mertensiothuria leucospilota</name>
    <dbReference type="NCBI Taxonomy" id="206669"/>
    <lineage>
        <taxon>Eukaryota</taxon>
        <taxon>Metazoa</taxon>
        <taxon>Echinodermata</taxon>
        <taxon>Eleutherozoa</taxon>
        <taxon>Echinozoa</taxon>
        <taxon>Holothuroidea</taxon>
        <taxon>Aspidochirotacea</taxon>
        <taxon>Aspidochirotida</taxon>
        <taxon>Holothuriidae</taxon>
        <taxon>Holothuria</taxon>
    </lineage>
</organism>
<dbReference type="InterPro" id="IPR021109">
    <property type="entry name" value="Peptidase_aspartic_dom_sf"/>
</dbReference>
<comment type="caution">
    <text evidence="2">The sequence shown here is derived from an EMBL/GenBank/DDBJ whole genome shotgun (WGS) entry which is preliminary data.</text>
</comment>
<name>A0A9Q0YM90_HOLLE</name>
<dbReference type="Gene3D" id="2.40.70.10">
    <property type="entry name" value="Acid Proteases"/>
    <property type="match status" value="1"/>
</dbReference>
<feature type="compositionally biased region" description="Low complexity" evidence="1">
    <location>
        <begin position="66"/>
        <end position="75"/>
    </location>
</feature>
<keyword evidence="3" id="KW-1185">Reference proteome</keyword>
<dbReference type="EMBL" id="JAIZAY010000021">
    <property type="protein sequence ID" value="KAJ8021451.1"/>
    <property type="molecule type" value="Genomic_DNA"/>
</dbReference>
<protein>
    <submittedName>
        <fullName evidence="2">Uncharacterized protein</fullName>
    </submittedName>
</protein>
<reference evidence="2" key="1">
    <citation type="submission" date="2021-10" db="EMBL/GenBank/DDBJ databases">
        <title>Tropical sea cucumber genome reveals ecological adaptation and Cuvierian tubules defense mechanism.</title>
        <authorList>
            <person name="Chen T."/>
        </authorList>
    </citation>
    <scope>NUCLEOTIDE SEQUENCE</scope>
    <source>
        <strain evidence="2">Nanhai2018</strain>
        <tissue evidence="2">Muscle</tissue>
    </source>
</reference>
<dbReference type="AlphaFoldDB" id="A0A9Q0YM90"/>
<feature type="region of interest" description="Disordered" evidence="1">
    <location>
        <begin position="54"/>
        <end position="82"/>
    </location>
</feature>
<accession>A0A9Q0YM90</accession>